<evidence type="ECO:0000259" key="10">
    <source>
        <dbReference type="PROSITE" id="PS50164"/>
    </source>
</evidence>
<keyword evidence="6" id="KW-0742">SOS response</keyword>
<evidence type="ECO:0000256" key="5">
    <source>
        <dbReference type="ARBA" id="ARBA00023204"/>
    </source>
</evidence>
<keyword evidence="5" id="KW-0234">DNA repair</keyword>
<keyword evidence="2" id="KW-0228">DNA excision</keyword>
<keyword evidence="11" id="KW-0255">Endonuclease</keyword>
<dbReference type="AlphaFoldDB" id="A0A4Q9REJ6"/>
<evidence type="ECO:0000256" key="3">
    <source>
        <dbReference type="ARBA" id="ARBA00022801"/>
    </source>
</evidence>
<evidence type="ECO:0000256" key="4">
    <source>
        <dbReference type="ARBA" id="ARBA00022881"/>
    </source>
</evidence>
<keyword evidence="4" id="KW-0267">Excision nuclease</keyword>
<dbReference type="GO" id="GO:0009380">
    <property type="term" value="C:excinuclease repair complex"/>
    <property type="evidence" value="ECO:0007669"/>
    <property type="project" value="TreeGrafter"/>
</dbReference>
<dbReference type="Gene3D" id="3.40.1440.10">
    <property type="entry name" value="GIY-YIG endonuclease"/>
    <property type="match status" value="1"/>
</dbReference>
<dbReference type="PROSITE" id="PS50164">
    <property type="entry name" value="GIY_YIG"/>
    <property type="match status" value="1"/>
</dbReference>
<evidence type="ECO:0000256" key="8">
    <source>
        <dbReference type="ARBA" id="ARBA00042138"/>
    </source>
</evidence>
<reference evidence="11 12" key="1">
    <citation type="submission" date="2018-06" db="EMBL/GenBank/DDBJ databases">
        <title>Three novel Pseudomonas species isolated from symptomatic oak.</title>
        <authorList>
            <person name="Bueno-Gonzalez V."/>
            <person name="Brady C."/>
        </authorList>
    </citation>
    <scope>NUCLEOTIDE SEQUENCE [LARGE SCALE GENOMIC DNA]</scope>
    <source>
        <strain evidence="11 12">P17C</strain>
    </source>
</reference>
<proteinExistence type="predicted"/>
<evidence type="ECO:0000256" key="2">
    <source>
        <dbReference type="ARBA" id="ARBA00022769"/>
    </source>
</evidence>
<protein>
    <recommendedName>
        <fullName evidence="7">Excinuclease cho</fullName>
    </recommendedName>
    <alternativeName>
        <fullName evidence="9">Endonuclease cho</fullName>
    </alternativeName>
    <alternativeName>
        <fullName evidence="8">UvrC homolog protein</fullName>
    </alternativeName>
</protein>
<evidence type="ECO:0000256" key="9">
    <source>
        <dbReference type="ARBA" id="ARBA00042732"/>
    </source>
</evidence>
<keyword evidence="3" id="KW-0378">Hydrolase</keyword>
<gene>
    <name evidence="11" type="ORF">DNJ96_04115</name>
</gene>
<dbReference type="InterPro" id="IPR035901">
    <property type="entry name" value="GIY-YIG_endonuc_sf"/>
</dbReference>
<evidence type="ECO:0000256" key="1">
    <source>
        <dbReference type="ARBA" id="ARBA00022763"/>
    </source>
</evidence>
<name>A0A4Q9REJ6_9GAMM</name>
<comment type="caution">
    <text evidence="11">The sequence shown here is derived from an EMBL/GenBank/DDBJ whole genome shotgun (WGS) entry which is preliminary data.</text>
</comment>
<dbReference type="PANTHER" id="PTHR30562">
    <property type="entry name" value="UVRC/OXIDOREDUCTASE"/>
    <property type="match status" value="1"/>
</dbReference>
<accession>A0A4Q9REJ6</accession>
<evidence type="ECO:0000313" key="12">
    <source>
        <dbReference type="Proteomes" id="UP000292639"/>
    </source>
</evidence>
<dbReference type="InterPro" id="IPR000305">
    <property type="entry name" value="GIY-YIG_endonuc"/>
</dbReference>
<dbReference type="Proteomes" id="UP000292639">
    <property type="component" value="Unassembled WGS sequence"/>
</dbReference>
<dbReference type="RefSeq" id="WP_131187544.1">
    <property type="nucleotide sequence ID" value="NZ_QJUP01000003.1"/>
</dbReference>
<dbReference type="SUPFAM" id="SSF82771">
    <property type="entry name" value="GIY-YIG endonuclease"/>
    <property type="match status" value="1"/>
</dbReference>
<dbReference type="InterPro" id="IPR050066">
    <property type="entry name" value="UvrABC_protein_C"/>
</dbReference>
<feature type="domain" description="GIY-YIG" evidence="10">
    <location>
        <begin position="28"/>
        <end position="102"/>
    </location>
</feature>
<dbReference type="CDD" id="cd10434">
    <property type="entry name" value="GIY-YIG_UvrC_Cho"/>
    <property type="match status" value="1"/>
</dbReference>
<dbReference type="InterPro" id="IPR047296">
    <property type="entry name" value="GIY-YIG_UvrC_Cho"/>
</dbReference>
<sequence>MPRPRSIAPAELYEYPAHLRDTVSAMPGGPGVYLLFGAAGAPLYIGKSVNLRARLLSHLRTPEEARLLRQTRSIEVRPTAGEVGALLLESRLIKELQPLYNKRLRKSRRLSSIALCEEGIDIVDTTAAAATRPLYGLFRSRRAATESLCELADEHGLCLALLGLERPSGRACFRHQIGKCRGACVGHESPGEHRQRLSEALANWKVEHWPHPAAIALYERHDELEAFHVINQWHYLGSFPSLAAAREAPSRPPASFDADSYRILVRPIMAPTVPIIELGS</sequence>
<evidence type="ECO:0000256" key="7">
    <source>
        <dbReference type="ARBA" id="ARBA00040756"/>
    </source>
</evidence>
<dbReference type="EMBL" id="QJUP01000003">
    <property type="protein sequence ID" value="TBU98898.1"/>
    <property type="molecule type" value="Genomic_DNA"/>
</dbReference>
<keyword evidence="12" id="KW-1185">Reference proteome</keyword>
<dbReference type="GO" id="GO:0009432">
    <property type="term" value="P:SOS response"/>
    <property type="evidence" value="ECO:0007669"/>
    <property type="project" value="UniProtKB-KW"/>
</dbReference>
<dbReference type="GO" id="GO:0016787">
    <property type="term" value="F:hydrolase activity"/>
    <property type="evidence" value="ECO:0007669"/>
    <property type="project" value="UniProtKB-KW"/>
</dbReference>
<keyword evidence="1" id="KW-0227">DNA damage</keyword>
<dbReference type="GO" id="GO:0006289">
    <property type="term" value="P:nucleotide-excision repair"/>
    <property type="evidence" value="ECO:0007669"/>
    <property type="project" value="InterPro"/>
</dbReference>
<dbReference type="GO" id="GO:0004519">
    <property type="term" value="F:endonuclease activity"/>
    <property type="evidence" value="ECO:0007669"/>
    <property type="project" value="UniProtKB-KW"/>
</dbReference>
<dbReference type="OrthoDB" id="9803913at2"/>
<keyword evidence="11" id="KW-0540">Nuclease</keyword>
<evidence type="ECO:0000313" key="11">
    <source>
        <dbReference type="EMBL" id="TBU98898.1"/>
    </source>
</evidence>
<dbReference type="SMART" id="SM00465">
    <property type="entry name" value="GIYc"/>
    <property type="match status" value="1"/>
</dbReference>
<dbReference type="PANTHER" id="PTHR30562:SF10">
    <property type="entry name" value="EXCINUCLEASE CHO"/>
    <property type="match status" value="1"/>
</dbReference>
<evidence type="ECO:0000256" key="6">
    <source>
        <dbReference type="ARBA" id="ARBA00023236"/>
    </source>
</evidence>
<organism evidence="11 12">
    <name type="scientific">Stutzerimonas kirkiae</name>
    <dbReference type="NCBI Taxonomy" id="2211392"/>
    <lineage>
        <taxon>Bacteria</taxon>
        <taxon>Pseudomonadati</taxon>
        <taxon>Pseudomonadota</taxon>
        <taxon>Gammaproteobacteria</taxon>
        <taxon>Pseudomonadales</taxon>
        <taxon>Pseudomonadaceae</taxon>
        <taxon>Stutzerimonas</taxon>
    </lineage>
</organism>